<comment type="caution">
    <text evidence="1">The sequence shown here is derived from an EMBL/GenBank/DDBJ whole genome shotgun (WGS) entry which is preliminary data.</text>
</comment>
<gene>
    <name evidence="1" type="ORF">KPL71_000457</name>
</gene>
<dbReference type="Proteomes" id="UP000829398">
    <property type="component" value="Chromosome 1"/>
</dbReference>
<evidence type="ECO:0000313" key="2">
    <source>
        <dbReference type="Proteomes" id="UP000829398"/>
    </source>
</evidence>
<dbReference type="EMBL" id="CM039170">
    <property type="protein sequence ID" value="KAH9799774.1"/>
    <property type="molecule type" value="Genomic_DNA"/>
</dbReference>
<organism evidence="1 2">
    <name type="scientific">Citrus sinensis</name>
    <name type="common">Sweet orange</name>
    <name type="synonym">Citrus aurantium var. sinensis</name>
    <dbReference type="NCBI Taxonomy" id="2711"/>
    <lineage>
        <taxon>Eukaryota</taxon>
        <taxon>Viridiplantae</taxon>
        <taxon>Streptophyta</taxon>
        <taxon>Embryophyta</taxon>
        <taxon>Tracheophyta</taxon>
        <taxon>Spermatophyta</taxon>
        <taxon>Magnoliopsida</taxon>
        <taxon>eudicotyledons</taxon>
        <taxon>Gunneridae</taxon>
        <taxon>Pentapetalae</taxon>
        <taxon>rosids</taxon>
        <taxon>malvids</taxon>
        <taxon>Sapindales</taxon>
        <taxon>Rutaceae</taxon>
        <taxon>Aurantioideae</taxon>
        <taxon>Citrus</taxon>
    </lineage>
</organism>
<name>A0ACB8NQA5_CITSI</name>
<evidence type="ECO:0000313" key="1">
    <source>
        <dbReference type="EMBL" id="KAH9799774.1"/>
    </source>
</evidence>
<accession>A0ACB8NQA5</accession>
<proteinExistence type="predicted"/>
<keyword evidence="2" id="KW-1185">Reference proteome</keyword>
<reference evidence="2" key="1">
    <citation type="journal article" date="2023" name="Hortic. Res.">
        <title>A chromosome-level phased genome enabling allele-level studies in sweet orange: a case study on citrus Huanglongbing tolerance.</title>
        <authorList>
            <person name="Wu B."/>
            <person name="Yu Q."/>
            <person name="Deng Z."/>
            <person name="Duan Y."/>
            <person name="Luo F."/>
            <person name="Gmitter F. Jr."/>
        </authorList>
    </citation>
    <scope>NUCLEOTIDE SEQUENCE [LARGE SCALE GENOMIC DNA]</scope>
    <source>
        <strain evidence="2">cv. Valencia</strain>
    </source>
</reference>
<protein>
    <submittedName>
        <fullName evidence="1">Uncharacterized protein</fullName>
    </submittedName>
</protein>
<sequence length="1662" mass="187744">MLPRLSSVLRTLPSSTAPMARIISRATPLPLTRTSYAAISFLNSPSISYKTHRLDASSPSNSSSLFGRGFRVLCRREEESVVRSSRKVFAEQRGYRKVRRRVAKSKQKELELNVSICIEDELPDDPEVLNFAEMLRVNAPTLMKLAFDSLKDSTYKTRDTAIEDAGGFESIELSILFCNNEFIRKHNKEWRDEDHATDVLYMSQHVPELKLPLVFSLCHAKYCVSAYSGVWGGVEKIVLERHLSTRPAVVSALKKVDLVGRDGIISEFAPGVFIQGLLVYSRQGREIFRRNLDRDFCREAEIIPAIEDLLAAADIQSSEKLNGLNAMSAGCVSNAQPISGFLVFTMASTKLEVEKFTGENDFHLWRLKMRALLVHQRLDVALDDESTSKKPMKVTEEELSEVLDRAHSAIILSLGDGVLREVGGERTAAGLWKKLEDLYTKKSMAKRLATKKKLYTLQMEEGSSITDHIDAFNKIILDLEDINVKIDDEDKAMILLCFLPSSYENLVDTLMYGRQTLAMGDVKEALSSKAAIKKETRDGEGLTARGRTESRETSKNKKKRSKSRPKNLKCFHCHKEGHFKKDCHEFKNKKNKAKEKSGDAAVASECEESDGYDFAGVLIATNAQTKGSWVLDSGCSFHMCPNKTLFTNYETCDGGVVVMGNDSSCRVVGRGSIRLEMFDGMIRELRDVRHVPDLKKNLISLGMLDKIGCLVKLESGTLKVLKGSMVVMKGNMSNGLYVLQGSAVTGDVAVSNQKTNKTMLWHMRLSHMSERGLVELSKQGVLGVDKIEPLRFCEDCVLGKSSRVKFSTGIHNSKGTLDYIHADLWGPAQTASLGGARYFLSLIDDFSRMVWVFSLKSKDKVFDQFKNWKILVENQTNRKVRRLRTDNGLEFCNKDFDDFCTKHGIVRHTPQQNGLAERINRTLIDKVRCMLIHSKLPMSLWAEALDTACFIVNRSPSSGINFRTPYELWSGKPADYSQLRIFGCPAYAHVKQGKLEPRAFKCVFLGYPAGVKGYKLWCTDMKPQRAIISRDVVFNEHEMLQNSATENQTIKRESGGDKKIFLEVELLSSSTEADKKIRPENAPGMDMPEQEDESEGEDDLRDYQLVRDRKKRETKPPKRYAYAHLIAFALSAAQEIEEDEPKSYTEAVSSKDLKKWIAAMNEEMRSLIKNHTYDLIPKPAKKKVVGCKWIYKIKEGIPGVEPLRYKAKLVAKGFTQKEGIDFNEVFSLVVRHSSLRILLVLVAVNDMHLEQMDVKTAFLHGELEEMIVMAQPRGYEDPAKADYVCHLRKSLNGLKQSPRQWYLRFDKFMAENSFQRCSYDCCVYHKDLKDGGKIYLLLYVDDMLIACNHMDQIDKLKKQLRNTFEMKDLGAAKKILGVELLRDSKKGILKLSQHCYIKKVLERFEIVDSKPVQTPLAAHFRLSCNQCPRTEDEKAEMSKTPYSSAVGCLMYAMVLTRPDISHAVSVVSRYMANPGKEHWRAVKWILRYLNGTANYGLIYGTKRGTEVDVEGYVDADYAGDLDKRRSLTGYLFTLSGCTINWKASLQSVVALSTTEAEYTAAAEAFKEAIWLRGMVTELGFEQRQVVVHCDSQSAICLSKNQVHHEKTKHIDIKLHFVRLEVSKGVVKLIKVHTDNNLADMLTKGVPVAKLEFCMNSAGICRL</sequence>